<evidence type="ECO:0000313" key="2">
    <source>
        <dbReference type="Proteomes" id="UP001234297"/>
    </source>
</evidence>
<evidence type="ECO:0000313" key="1">
    <source>
        <dbReference type="EMBL" id="KAJ8637664.1"/>
    </source>
</evidence>
<comment type="caution">
    <text evidence="1">The sequence shown here is derived from an EMBL/GenBank/DDBJ whole genome shotgun (WGS) entry which is preliminary data.</text>
</comment>
<reference evidence="1 2" key="1">
    <citation type="journal article" date="2022" name="Hortic Res">
        <title>A haplotype resolved chromosomal level avocado genome allows analysis of novel avocado genes.</title>
        <authorList>
            <person name="Nath O."/>
            <person name="Fletcher S.J."/>
            <person name="Hayward A."/>
            <person name="Shaw L.M."/>
            <person name="Masouleh A.K."/>
            <person name="Furtado A."/>
            <person name="Henry R.J."/>
            <person name="Mitter N."/>
        </authorList>
    </citation>
    <scope>NUCLEOTIDE SEQUENCE [LARGE SCALE GENOMIC DNA]</scope>
    <source>
        <strain evidence="2">cv. Hass</strain>
    </source>
</reference>
<gene>
    <name evidence="1" type="ORF">MRB53_011931</name>
</gene>
<keyword evidence="2" id="KW-1185">Reference proteome</keyword>
<name>A0ACC2LXA3_PERAE</name>
<dbReference type="EMBL" id="CM056811">
    <property type="protein sequence ID" value="KAJ8637664.1"/>
    <property type="molecule type" value="Genomic_DNA"/>
</dbReference>
<proteinExistence type="predicted"/>
<organism evidence="1 2">
    <name type="scientific">Persea americana</name>
    <name type="common">Avocado</name>
    <dbReference type="NCBI Taxonomy" id="3435"/>
    <lineage>
        <taxon>Eukaryota</taxon>
        <taxon>Viridiplantae</taxon>
        <taxon>Streptophyta</taxon>
        <taxon>Embryophyta</taxon>
        <taxon>Tracheophyta</taxon>
        <taxon>Spermatophyta</taxon>
        <taxon>Magnoliopsida</taxon>
        <taxon>Magnoliidae</taxon>
        <taxon>Laurales</taxon>
        <taxon>Lauraceae</taxon>
        <taxon>Persea</taxon>
    </lineage>
</organism>
<dbReference type="Proteomes" id="UP001234297">
    <property type="component" value="Chromosome 3"/>
</dbReference>
<accession>A0ACC2LXA3</accession>
<protein>
    <submittedName>
        <fullName evidence="1">Uncharacterized protein</fullName>
    </submittedName>
</protein>
<sequence>MYRSLQHLSQFPFLFFFFVSLILRLFPLSLADVGTGAYYDPPYLPTECYGTDTSQFPANNLFAAAGEGIWDNGASCGREYLVRCLSAAAPNACIDGQTIQIMIVDYVDSLNSSPSRNGTTMILSSNAFAMIADQSAAEINIEFQQ</sequence>